<dbReference type="EMBL" id="LKAJ01000001">
    <property type="protein sequence ID" value="KRG22727.1"/>
    <property type="molecule type" value="Genomic_DNA"/>
</dbReference>
<dbReference type="Pfam" id="PF00797">
    <property type="entry name" value="Acetyltransf_2"/>
    <property type="match status" value="1"/>
</dbReference>
<name>A0A0Q9Z0Y8_9GAMM</name>
<gene>
    <name evidence="2" type="primary">nat_1</name>
    <name evidence="2" type="ORF">HT99x_00267</name>
    <name evidence="3" type="ORF">HT99x_010755</name>
</gene>
<keyword evidence="2" id="KW-0012">Acyltransferase</keyword>
<evidence type="ECO:0000313" key="2">
    <source>
        <dbReference type="EMBL" id="KRG22727.1"/>
    </source>
</evidence>
<dbReference type="InterPro" id="IPR053710">
    <property type="entry name" value="Arylamine_NAT_domain_sf"/>
</dbReference>
<evidence type="ECO:0000256" key="1">
    <source>
        <dbReference type="ARBA" id="ARBA00006547"/>
    </source>
</evidence>
<dbReference type="EMBL" id="LKAJ02000001">
    <property type="protein sequence ID" value="MCS5711912.1"/>
    <property type="molecule type" value="Genomic_DNA"/>
</dbReference>
<dbReference type="Gene3D" id="3.30.2140.20">
    <property type="match status" value="1"/>
</dbReference>
<reference evidence="3" key="2">
    <citation type="journal article" date="2016" name="Genome Announc.">
        <title>Draft Genome Sequences of Two Novel Amoeba-Resistant Intranuclear Bacteria, 'Candidatus Berkiella cookevillensis' and 'Candidatus Berkiella aquae'.</title>
        <authorList>
            <person name="Mehari Y.T."/>
            <person name="Arivett B.A."/>
            <person name="Farone A.L."/>
            <person name="Gunderson J.H."/>
            <person name="Farone M.B."/>
        </authorList>
    </citation>
    <scope>NUCLEOTIDE SEQUENCE</scope>
    <source>
        <strain evidence="3">HT99</strain>
    </source>
</reference>
<dbReference type="GO" id="GO:0004060">
    <property type="term" value="F:arylamine N-acetyltransferase activity"/>
    <property type="evidence" value="ECO:0007669"/>
    <property type="project" value="UniProtKB-EC"/>
</dbReference>
<dbReference type="RefSeq" id="WP_075064911.1">
    <property type="nucleotide sequence ID" value="NZ_LKAJ02000001.1"/>
</dbReference>
<protein>
    <submittedName>
        <fullName evidence="2">Arylamine N-acetyltransferase</fullName>
        <ecNumber evidence="2">2.3.1.5</ecNumber>
    </submittedName>
</protein>
<reference evidence="3" key="3">
    <citation type="submission" date="2021-06" db="EMBL/GenBank/DDBJ databases">
        <title>Genomic Description and Analysis of Intracellular Bacteria, Candidatus Berkiella cookevillensis and Candidatus Berkiella aquae.</title>
        <authorList>
            <person name="Kidane D.T."/>
            <person name="Mehari Y.T."/>
            <person name="Rice F.C."/>
            <person name="Arivett B.A."/>
            <person name="Farone A.L."/>
            <person name="Berk S.G."/>
            <person name="Farone M.B."/>
        </authorList>
    </citation>
    <scope>NUCLEOTIDE SEQUENCE</scope>
    <source>
        <strain evidence="3">HT99</strain>
    </source>
</reference>
<comment type="similarity">
    <text evidence="1">Belongs to the arylamine N-acetyltransferase family.</text>
</comment>
<evidence type="ECO:0000313" key="3">
    <source>
        <dbReference type="EMBL" id="MCS5711912.1"/>
    </source>
</evidence>
<comment type="caution">
    <text evidence="2">The sequence shown here is derived from an EMBL/GenBank/DDBJ whole genome shotgun (WGS) entry which is preliminary data.</text>
</comment>
<sequence>MPTITNVEKLTPLQLKAYLARIGLDPEQALQPDYATLTLLHEAHTLNVPFEDLSLHLDLTHDTSKPLDISMANVFKKIVENNRGGYCYEMNKLFAAALSTIGFTVYAHKASVLWGFEGPKRAPAHRLLTIDIKGELFLGDVGFGGPGQIAPLKMIVNQEQTQGGHTYRLVLDEDNEYELQKLTRGKFERLYAFNHQITYEESDYEVNNLYTSTNSESFFVKTLFCTKPLRNGRVMLVENTFKQIEIVNGKENVVKSSKDVDAKEYCKLLVEHFGIRLAPRRVEGLLPLYEKQCAQPIEEKIAERYQQRFIAKSALDISAKLHS</sequence>
<proteinExistence type="inferred from homology"/>
<dbReference type="PANTHER" id="PTHR11786:SF0">
    <property type="entry name" value="ARYLAMINE N-ACETYLTRANSFERASE 4-RELATED"/>
    <property type="match status" value="1"/>
</dbReference>
<dbReference type="AlphaFoldDB" id="A0A0Q9Z0Y8"/>
<reference evidence="2" key="1">
    <citation type="submission" date="2015-09" db="EMBL/GenBank/DDBJ databases">
        <title>Draft Genome Sequences of Two Novel Amoeba-resistant Intranuclear Bacteria, Candidatus Berkiella cookevillensis and Candidatus Berkiella aquae.</title>
        <authorList>
            <person name="Mehari Y.T."/>
            <person name="Arivett B.A."/>
            <person name="Farone A.L."/>
            <person name="Gunderson J.H."/>
            <person name="Farone M.B."/>
        </authorList>
    </citation>
    <scope>NUCLEOTIDE SEQUENCE [LARGE SCALE GENOMIC DNA]</scope>
    <source>
        <strain evidence="2">HT99</strain>
    </source>
</reference>
<dbReference type="OrthoDB" id="7181050at2"/>
<dbReference type="STRING" id="295108.HT99x_00267"/>
<organism evidence="2">
    <name type="scientific">Candidatus Berkiella aquae</name>
    <dbReference type="NCBI Taxonomy" id="295108"/>
    <lineage>
        <taxon>Bacteria</taxon>
        <taxon>Pseudomonadati</taxon>
        <taxon>Pseudomonadota</taxon>
        <taxon>Gammaproteobacteria</taxon>
        <taxon>Candidatus Berkiellales</taxon>
        <taxon>Candidatus Berkiellaceae</taxon>
        <taxon>Candidatus Berkiella</taxon>
    </lineage>
</organism>
<keyword evidence="4" id="KW-1185">Reference proteome</keyword>
<evidence type="ECO:0000313" key="4">
    <source>
        <dbReference type="Proteomes" id="UP000051497"/>
    </source>
</evidence>
<keyword evidence="2" id="KW-0808">Transferase</keyword>
<dbReference type="InterPro" id="IPR001447">
    <property type="entry name" value="Arylamine_N-AcTrfase"/>
</dbReference>
<dbReference type="SUPFAM" id="SSF54001">
    <property type="entry name" value="Cysteine proteinases"/>
    <property type="match status" value="1"/>
</dbReference>
<dbReference type="PANTHER" id="PTHR11786">
    <property type="entry name" value="N-HYDROXYARYLAMINE O-ACETYLTRANSFERASE"/>
    <property type="match status" value="1"/>
</dbReference>
<dbReference type="InterPro" id="IPR038765">
    <property type="entry name" value="Papain-like_cys_pep_sf"/>
</dbReference>
<dbReference type="EC" id="2.3.1.5" evidence="2"/>
<accession>A0A0Q9Z0Y8</accession>
<dbReference type="Proteomes" id="UP000051497">
    <property type="component" value="Unassembled WGS sequence"/>
</dbReference>